<dbReference type="RefSeq" id="WP_034652391.1">
    <property type="nucleotide sequence ID" value="NZ_BCVB01000004.1"/>
</dbReference>
<reference evidence="2 3" key="1">
    <citation type="journal article" date="2015" name="Genome Announc.">
        <title>Complete genome sequences for 35 biothreat assay-relevant bacillus species.</title>
        <authorList>
            <person name="Johnson S.L."/>
            <person name="Daligault H.E."/>
            <person name="Davenport K.W."/>
            <person name="Jaissle J."/>
            <person name="Frey K.G."/>
            <person name="Ladner J.T."/>
            <person name="Broomall S.M."/>
            <person name="Bishop-Lilly K.A."/>
            <person name="Bruce D.C."/>
            <person name="Gibbons H.S."/>
            <person name="Coyne S.R."/>
            <person name="Lo C.C."/>
            <person name="Meincke L."/>
            <person name="Munk A.C."/>
            <person name="Koroleva G.I."/>
            <person name="Rosenzweig C.N."/>
            <person name="Palacios G.F."/>
            <person name="Redden C.L."/>
            <person name="Minogue T.D."/>
            <person name="Chain P.S."/>
        </authorList>
    </citation>
    <scope>NUCLEOTIDE SEQUENCE [LARGE SCALE GENOMIC DNA]</scope>
    <source>
        <strain evidence="3">ATCC 14581 / DSM 32 / JCM 2506 / NBRC 15308 / NCIMB 9376 / NCTC 10342 / NRRL B-14308 / VKM B-512</strain>
    </source>
</reference>
<dbReference type="AlphaFoldDB" id="A0A0B6A7H6"/>
<feature type="region of interest" description="Disordered" evidence="1">
    <location>
        <begin position="89"/>
        <end position="111"/>
    </location>
</feature>
<dbReference type="EMBL" id="CP009920">
    <property type="protein sequence ID" value="AJI20880.1"/>
    <property type="molecule type" value="Genomic_DNA"/>
</dbReference>
<protein>
    <submittedName>
        <fullName evidence="2">Uncharacterized protein</fullName>
    </submittedName>
</protein>
<name>A0A0B6A7H6_PRIM2</name>
<dbReference type="GeneID" id="93642548"/>
<gene>
    <name evidence="2" type="ORF">BG04_4550</name>
</gene>
<accession>A0A0B6A7H6</accession>
<evidence type="ECO:0000313" key="3">
    <source>
        <dbReference type="Proteomes" id="UP000031829"/>
    </source>
</evidence>
<organism evidence="2 3">
    <name type="scientific">Priestia megaterium (strain ATCC 14581 / DSM 32 / CCUG 1817 / JCM 2506 / NBRC 15308 / NCIMB 9376 / NCTC 10342 / NRRL B-14308 / VKM B-512 / Ford 19)</name>
    <name type="common">Bacillus megaterium</name>
    <dbReference type="NCBI Taxonomy" id="1348623"/>
    <lineage>
        <taxon>Bacteria</taxon>
        <taxon>Bacillati</taxon>
        <taxon>Bacillota</taxon>
        <taxon>Bacilli</taxon>
        <taxon>Bacillales</taxon>
        <taxon>Bacillaceae</taxon>
        <taxon>Priestia</taxon>
    </lineage>
</organism>
<dbReference type="KEGG" id="bmeg:BG04_4550"/>
<evidence type="ECO:0000313" key="2">
    <source>
        <dbReference type="EMBL" id="AJI20880.1"/>
    </source>
</evidence>
<dbReference type="InterPro" id="IPR006448">
    <property type="entry name" value="Phage_term_ssu_P27"/>
</dbReference>
<proteinExistence type="predicted"/>
<dbReference type="Proteomes" id="UP000031829">
    <property type="component" value="Chromosome"/>
</dbReference>
<dbReference type="Pfam" id="PF05119">
    <property type="entry name" value="Terminase_4"/>
    <property type="match status" value="1"/>
</dbReference>
<evidence type="ECO:0000256" key="1">
    <source>
        <dbReference type="SAM" id="MobiDB-lite"/>
    </source>
</evidence>
<sequence length="111" mass="12738">MAKIKRETLRKRIEKDLRNQLSEKKIVGNHYEDLVQDYLSLWDLKCNLIEDIETNGIKVTGMHGPKSNPSINDLHKTNDRMLKILDALSLEASPEEKNSPSKPKRSAKDLV</sequence>
<dbReference type="HOGENOM" id="CLU_166772_2_0_9"/>